<evidence type="ECO:0000256" key="1">
    <source>
        <dbReference type="SAM" id="Phobius"/>
    </source>
</evidence>
<gene>
    <name evidence="2" type="ORF">FC774_10645</name>
    <name evidence="3" type="ORF">FDB51_00705</name>
</gene>
<dbReference type="Proteomes" id="UP000476820">
    <property type="component" value="Unassembled WGS sequence"/>
</dbReference>
<organism evidence="2 5">
    <name type="scientific">Clostridium botulinum</name>
    <dbReference type="NCBI Taxonomy" id="1491"/>
    <lineage>
        <taxon>Bacteria</taxon>
        <taxon>Bacillati</taxon>
        <taxon>Bacillota</taxon>
        <taxon>Clostridia</taxon>
        <taxon>Eubacteriales</taxon>
        <taxon>Clostridiaceae</taxon>
        <taxon>Clostridium</taxon>
    </lineage>
</organism>
<dbReference type="OrthoDB" id="2884029at2"/>
<protein>
    <submittedName>
        <fullName evidence="2">Holin</fullName>
    </submittedName>
</protein>
<reference evidence="4 5" key="1">
    <citation type="submission" date="2019-04" db="EMBL/GenBank/DDBJ databases">
        <title>Genome sequencing of Clostridium botulinum Groups I-IV and Clostridium butyricum.</title>
        <authorList>
            <person name="Brunt J."/>
            <person name="Van Vliet A.H.M."/>
            <person name="Stringer S.C."/>
            <person name="Carter A.T."/>
            <person name="Peck M.W."/>
        </authorList>
    </citation>
    <scope>NUCLEOTIDE SEQUENCE [LARGE SCALE GENOMIC DNA]</scope>
    <source>
        <strain evidence="2 5">1605</strain>
        <strain evidence="3 4">CB-K-33E</strain>
    </source>
</reference>
<dbReference type="EMBL" id="SWOV01000027">
    <property type="protein sequence ID" value="NFF88326.1"/>
    <property type="molecule type" value="Genomic_DNA"/>
</dbReference>
<name>A0A0C2SCR7_CLOBO</name>
<sequence length="83" mass="9213">MDFMTYISQNALILIPALYIVGMVIRGTESIPNKFIPFILLIIGIVGAMFLLGFNINGAIQGILVTGVTVYTNQLFKQYNKNE</sequence>
<dbReference type="InterPro" id="IPR032111">
    <property type="entry name" value="Clostridium_phage_holin"/>
</dbReference>
<accession>A0A0C2SCR7</accession>
<keyword evidence="1" id="KW-0472">Membrane</keyword>
<proteinExistence type="predicted"/>
<keyword evidence="1" id="KW-1133">Transmembrane helix</keyword>
<dbReference type="EMBL" id="SWVK01000001">
    <property type="protein sequence ID" value="NFN33670.1"/>
    <property type="molecule type" value="Genomic_DNA"/>
</dbReference>
<comment type="caution">
    <text evidence="2">The sequence shown here is derived from an EMBL/GenBank/DDBJ whole genome shotgun (WGS) entry which is preliminary data.</text>
</comment>
<evidence type="ECO:0000313" key="5">
    <source>
        <dbReference type="Proteomes" id="UP000476820"/>
    </source>
</evidence>
<feature type="transmembrane region" description="Helical" evidence="1">
    <location>
        <begin position="6"/>
        <end position="28"/>
    </location>
</feature>
<evidence type="ECO:0000313" key="4">
    <source>
        <dbReference type="Proteomes" id="UP000473681"/>
    </source>
</evidence>
<dbReference type="Pfam" id="PF16079">
    <property type="entry name" value="Phage_holin_5_2"/>
    <property type="match status" value="1"/>
</dbReference>
<keyword evidence="1" id="KW-0812">Transmembrane</keyword>
<feature type="transmembrane region" description="Helical" evidence="1">
    <location>
        <begin position="35"/>
        <end position="52"/>
    </location>
</feature>
<dbReference type="Proteomes" id="UP000473681">
    <property type="component" value="Unassembled WGS sequence"/>
</dbReference>
<dbReference type="AlphaFoldDB" id="A0A0C2SCR7"/>
<dbReference type="RefSeq" id="WP_012450492.1">
    <property type="nucleotide sequence ID" value="NZ_CP010520.1"/>
</dbReference>
<evidence type="ECO:0000313" key="3">
    <source>
        <dbReference type="EMBL" id="NFN33670.1"/>
    </source>
</evidence>
<evidence type="ECO:0000313" key="2">
    <source>
        <dbReference type="EMBL" id="NFF88326.1"/>
    </source>
</evidence>